<reference evidence="1 2" key="1">
    <citation type="submission" date="2016-11" db="EMBL/GenBank/DDBJ databases">
        <authorList>
            <person name="Jaros S."/>
            <person name="Januszkiewicz K."/>
            <person name="Wedrychowicz H."/>
        </authorList>
    </citation>
    <scope>NUCLEOTIDE SEQUENCE [LARGE SCALE GENOMIC DNA]</scope>
    <source>
        <strain evidence="1 2">GAS86</strain>
    </source>
</reference>
<sequence>MADKHKVFLNPATACYRWVASQDGSRTVGNRTQLVVAGIAMSDVRLHLSPRDRVELLCWLTCGSLGAYYLNETWPEPSFHVQAAHKWLDRHLREADWLSVAKLSAMALEIAARHAHFVEAEWARDAVEEILDTDDLDFQARLVTQVLGDCQYALADKRIAD</sequence>
<evidence type="ECO:0000313" key="2">
    <source>
        <dbReference type="Proteomes" id="UP000184693"/>
    </source>
</evidence>
<gene>
    <name evidence="1" type="ORF">SAMN05444168_2443</name>
</gene>
<proteinExistence type="predicted"/>
<protein>
    <submittedName>
        <fullName evidence="1">Uncharacterized protein</fullName>
    </submittedName>
</protein>
<organism evidence="1 2">
    <name type="scientific">Paraburkholderia phenazinium</name>
    <dbReference type="NCBI Taxonomy" id="60549"/>
    <lineage>
        <taxon>Bacteria</taxon>
        <taxon>Pseudomonadati</taxon>
        <taxon>Pseudomonadota</taxon>
        <taxon>Betaproteobacteria</taxon>
        <taxon>Burkholderiales</taxon>
        <taxon>Burkholderiaceae</taxon>
        <taxon>Paraburkholderia</taxon>
    </lineage>
</organism>
<dbReference type="Proteomes" id="UP000184693">
    <property type="component" value="Unassembled WGS sequence"/>
</dbReference>
<name>A0A1N6GJ46_9BURK</name>
<dbReference type="AlphaFoldDB" id="A0A1N6GJ46"/>
<evidence type="ECO:0000313" key="1">
    <source>
        <dbReference type="EMBL" id="SIO07524.1"/>
    </source>
</evidence>
<accession>A0A1N6GJ46</accession>
<dbReference type="EMBL" id="FSRM01000001">
    <property type="protein sequence ID" value="SIO07524.1"/>
    <property type="molecule type" value="Genomic_DNA"/>
</dbReference>